<organism evidence="3 4">
    <name type="scientific">Paratrimastix pyriformis</name>
    <dbReference type="NCBI Taxonomy" id="342808"/>
    <lineage>
        <taxon>Eukaryota</taxon>
        <taxon>Metamonada</taxon>
        <taxon>Preaxostyla</taxon>
        <taxon>Paratrimastigidae</taxon>
        <taxon>Paratrimastix</taxon>
    </lineage>
</organism>
<feature type="transmembrane region" description="Helical" evidence="2">
    <location>
        <begin position="422"/>
        <end position="445"/>
    </location>
</feature>
<name>A0ABQ8UC26_9EUKA</name>
<dbReference type="Proteomes" id="UP001141327">
    <property type="component" value="Unassembled WGS sequence"/>
</dbReference>
<proteinExistence type="predicted"/>
<feature type="region of interest" description="Disordered" evidence="1">
    <location>
        <begin position="370"/>
        <end position="397"/>
    </location>
</feature>
<evidence type="ECO:0000256" key="2">
    <source>
        <dbReference type="SAM" id="Phobius"/>
    </source>
</evidence>
<keyword evidence="2" id="KW-0812">Transmembrane</keyword>
<evidence type="ECO:0000313" key="4">
    <source>
        <dbReference type="Proteomes" id="UP001141327"/>
    </source>
</evidence>
<keyword evidence="2" id="KW-0472">Membrane</keyword>
<dbReference type="EMBL" id="JAPMOS010000060">
    <property type="protein sequence ID" value="KAJ4456835.1"/>
    <property type="molecule type" value="Genomic_DNA"/>
</dbReference>
<evidence type="ECO:0000256" key="1">
    <source>
        <dbReference type="SAM" id="MobiDB-lite"/>
    </source>
</evidence>
<comment type="caution">
    <text evidence="3">The sequence shown here is derived from an EMBL/GenBank/DDBJ whole genome shotgun (WGS) entry which is preliminary data.</text>
</comment>
<accession>A0ABQ8UC26</accession>
<gene>
    <name evidence="3" type="ORF">PAPYR_7861</name>
</gene>
<sequence>MQEAAHRCVDQLSQGWEGILSGPDPNIDPSEPHLRVARALLCLGLPGYARSLLSYVPASKGAPLRQQIDDVLHKLDEETEDQDQNQGPTLEDVLTGRLALRAPGMPLFLREPTRPDLGSLEPLWAALTAGFPVAVRPVAGPRGGPAAPDRAPEETLIPQRELVAIRALAAGEVFFAERPLASAFRSQFPAGWERAALCLGLAAQAPEAATGDLEGPLGLGLLLRTSDLQARPELVPFLPRWAGYVWARRHLGLAGAPRCPPAGWFFEAGARCEANMLAIHWAAAPDPRQAEALRPLVALADARQEALSSRAGPQPPPISPAGPPAPPSGPPADLGLTMAQERRYRRIFGSASNGDSFSGKPIGLQGACDADASEGGAGDEDEDDNDEDEDDNDDDDADVGVGLYRVASMLNHCASLCLYACLRLWLCLCLCILCLCILCLCILCLDGQLLAREQRAAPVPPRVRGRPARAISARTHPARAQASP</sequence>
<keyword evidence="2" id="KW-1133">Transmembrane helix</keyword>
<evidence type="ECO:0000313" key="3">
    <source>
        <dbReference type="EMBL" id="KAJ4456835.1"/>
    </source>
</evidence>
<keyword evidence="4" id="KW-1185">Reference proteome</keyword>
<reference evidence="3" key="1">
    <citation type="journal article" date="2022" name="bioRxiv">
        <title>Genomics of Preaxostyla Flagellates Illuminates Evolutionary Transitions and the Path Towards Mitochondrial Loss.</title>
        <authorList>
            <person name="Novak L.V.F."/>
            <person name="Treitli S.C."/>
            <person name="Pyrih J."/>
            <person name="Halakuc P."/>
            <person name="Pipaliya S.V."/>
            <person name="Vacek V."/>
            <person name="Brzon O."/>
            <person name="Soukal P."/>
            <person name="Eme L."/>
            <person name="Dacks J.B."/>
            <person name="Karnkowska A."/>
            <person name="Elias M."/>
            <person name="Hampl V."/>
        </authorList>
    </citation>
    <scope>NUCLEOTIDE SEQUENCE</scope>
    <source>
        <strain evidence="3">RCP-MX</strain>
    </source>
</reference>
<feature type="region of interest" description="Disordered" evidence="1">
    <location>
        <begin position="304"/>
        <end position="335"/>
    </location>
</feature>
<feature type="compositionally biased region" description="Acidic residues" evidence="1">
    <location>
        <begin position="377"/>
        <end position="397"/>
    </location>
</feature>
<feature type="compositionally biased region" description="Pro residues" evidence="1">
    <location>
        <begin position="313"/>
        <end position="330"/>
    </location>
</feature>
<protein>
    <submittedName>
        <fullName evidence="3">Uncharacterized protein</fullName>
    </submittedName>
</protein>